<dbReference type="HOGENOM" id="CLU_048785_0_0_1"/>
<organism evidence="1 2">
    <name type="scientific">Cladophialophora immunda</name>
    <dbReference type="NCBI Taxonomy" id="569365"/>
    <lineage>
        <taxon>Eukaryota</taxon>
        <taxon>Fungi</taxon>
        <taxon>Dikarya</taxon>
        <taxon>Ascomycota</taxon>
        <taxon>Pezizomycotina</taxon>
        <taxon>Eurotiomycetes</taxon>
        <taxon>Chaetothyriomycetidae</taxon>
        <taxon>Chaetothyriales</taxon>
        <taxon>Herpotrichiellaceae</taxon>
        <taxon>Cladophialophora</taxon>
    </lineage>
</organism>
<sequence length="411" mass="46698">MRGIGGRLFGAHGHCLSAKITPQIPCLRSPICLVKHRAVSTRHGEKPLERIIPNPAASHYEDKPVYPEIPVQTCVPSTPISSCNLASTRPAKLATPEPLNQQDYNGPIPIGDWVRWYFRLGKSYLAFYKTGFRHTWQNYKELKKIRGRFGNRRLEDVVKYGGGGGGADQADGAPAPSITREEYQLALRARHDLGKLVPFAIVFAICGEFTPLVILAIGSAAVPYTCRIPKQEQNDFLRPARIRPKYTAQVDQLRGEGARTGADHVRWKLEFIEAYRLNVNPFLRPVPVLGSLWHTFYSGPRLRRHCEEVLCDTILIRREGGFDRLPPREVFQWSLKHGSRSLTEYMDNQRRRGLLVDPESPELKEMLLPVVEAEADYILGVDWRRLSPENHWLSVFRPTSVAPDDRHSTER</sequence>
<dbReference type="GeneID" id="27343357"/>
<dbReference type="Proteomes" id="UP000054466">
    <property type="component" value="Unassembled WGS sequence"/>
</dbReference>
<gene>
    <name evidence="1" type="ORF">PV07_04163</name>
</gene>
<evidence type="ECO:0000313" key="1">
    <source>
        <dbReference type="EMBL" id="KIW32632.1"/>
    </source>
</evidence>
<evidence type="ECO:0000313" key="2">
    <source>
        <dbReference type="Proteomes" id="UP000054466"/>
    </source>
</evidence>
<reference evidence="1 2" key="1">
    <citation type="submission" date="2015-01" db="EMBL/GenBank/DDBJ databases">
        <title>The Genome Sequence of Cladophialophora immunda CBS83496.</title>
        <authorList>
            <consortium name="The Broad Institute Genomics Platform"/>
            <person name="Cuomo C."/>
            <person name="de Hoog S."/>
            <person name="Gorbushina A."/>
            <person name="Stielow B."/>
            <person name="Teixiera M."/>
            <person name="Abouelleil A."/>
            <person name="Chapman S.B."/>
            <person name="Priest M."/>
            <person name="Young S.K."/>
            <person name="Wortman J."/>
            <person name="Nusbaum C."/>
            <person name="Birren B."/>
        </authorList>
    </citation>
    <scope>NUCLEOTIDE SEQUENCE [LARGE SCALE GENOMIC DNA]</scope>
    <source>
        <strain evidence="1 2">CBS 83496</strain>
    </source>
</reference>
<dbReference type="OrthoDB" id="73691at2759"/>
<dbReference type="EMBL" id="KN847041">
    <property type="protein sequence ID" value="KIW32632.1"/>
    <property type="molecule type" value="Genomic_DNA"/>
</dbReference>
<proteinExistence type="predicted"/>
<keyword evidence="2" id="KW-1185">Reference proteome</keyword>
<evidence type="ECO:0008006" key="3">
    <source>
        <dbReference type="Google" id="ProtNLM"/>
    </source>
</evidence>
<dbReference type="AlphaFoldDB" id="A0A0D2B4Z7"/>
<protein>
    <recommendedName>
        <fullName evidence="3">Letm1 RBD domain-containing protein</fullName>
    </recommendedName>
</protein>
<name>A0A0D2B4Z7_9EURO</name>
<dbReference type="VEuPathDB" id="FungiDB:PV07_04163"/>
<accession>A0A0D2B4Z7</accession>
<dbReference type="RefSeq" id="XP_016252848.1">
    <property type="nucleotide sequence ID" value="XM_016390946.1"/>
</dbReference>